<protein>
    <submittedName>
        <fullName evidence="2">Uncharacterized protein</fullName>
    </submittedName>
</protein>
<evidence type="ECO:0000313" key="3">
    <source>
        <dbReference type="Proteomes" id="UP001243330"/>
    </source>
</evidence>
<dbReference type="AlphaFoldDB" id="A0AAD9A073"/>
<dbReference type="EMBL" id="JAQOWY010000735">
    <property type="protein sequence ID" value="KAK1838986.1"/>
    <property type="molecule type" value="Genomic_DNA"/>
</dbReference>
<keyword evidence="3" id="KW-1185">Reference proteome</keyword>
<gene>
    <name evidence="2" type="ORF">CCHR01_18390</name>
</gene>
<organism evidence="2 3">
    <name type="scientific">Colletotrichum chrysophilum</name>
    <dbReference type="NCBI Taxonomy" id="1836956"/>
    <lineage>
        <taxon>Eukaryota</taxon>
        <taxon>Fungi</taxon>
        <taxon>Dikarya</taxon>
        <taxon>Ascomycota</taxon>
        <taxon>Pezizomycotina</taxon>
        <taxon>Sordariomycetes</taxon>
        <taxon>Hypocreomycetidae</taxon>
        <taxon>Glomerellales</taxon>
        <taxon>Glomerellaceae</taxon>
        <taxon>Colletotrichum</taxon>
        <taxon>Colletotrichum gloeosporioides species complex</taxon>
    </lineage>
</organism>
<feature type="chain" id="PRO_5042200839" evidence="1">
    <location>
        <begin position="19"/>
        <end position="64"/>
    </location>
</feature>
<keyword evidence="1" id="KW-0732">Signal</keyword>
<name>A0AAD9A073_9PEZI</name>
<sequence length="64" mass="7437">MIVDVLFGLRNLLVLVCSRCLRARRRLKIPSLLLEETFLGMYATVPHHTVGIICWSTHHFLRYG</sequence>
<dbReference type="Proteomes" id="UP001243330">
    <property type="component" value="Unassembled WGS sequence"/>
</dbReference>
<evidence type="ECO:0000313" key="2">
    <source>
        <dbReference type="EMBL" id="KAK1838986.1"/>
    </source>
</evidence>
<accession>A0AAD9A073</accession>
<proteinExistence type="predicted"/>
<feature type="signal peptide" evidence="1">
    <location>
        <begin position="1"/>
        <end position="18"/>
    </location>
</feature>
<reference evidence="2" key="1">
    <citation type="submission" date="2023-01" db="EMBL/GenBank/DDBJ databases">
        <title>Colletotrichum chrysophilum M932 genome sequence.</title>
        <authorList>
            <person name="Baroncelli R."/>
        </authorList>
    </citation>
    <scope>NUCLEOTIDE SEQUENCE</scope>
    <source>
        <strain evidence="2">M932</strain>
    </source>
</reference>
<comment type="caution">
    <text evidence="2">The sequence shown here is derived from an EMBL/GenBank/DDBJ whole genome shotgun (WGS) entry which is preliminary data.</text>
</comment>
<evidence type="ECO:0000256" key="1">
    <source>
        <dbReference type="SAM" id="SignalP"/>
    </source>
</evidence>